<dbReference type="STRING" id="78915.A0A4P9XH94"/>
<dbReference type="PANTHER" id="PTHR46546">
    <property type="entry name" value="SHEWANELLA-LIKE PROTEIN PHOSPHATASE 1"/>
    <property type="match status" value="1"/>
</dbReference>
<dbReference type="Gene3D" id="3.60.21.10">
    <property type="match status" value="1"/>
</dbReference>
<sequence>RIVAVGDLHGDLNYTLGTLRMAKVIDADGKWAGGNSTILVQTGNIIDYGPDTKDLLTLFARLALEAKMIGGRVIQLLGSHEFRNMMGDLRFVKERPDEFLSPESRATTFGSTGYLGFRLFHLPVVHRIGNIVFAHSGVASKWANVDIHAANRLVKAELDRYAVSSKPATSVNYPSLLDSDNPAWYKGYSAGLDRVICPVIERVLSIMGVRRMVVGHTLQKDGRIRSRCGGFLIAINTGISRFIQGKQSALEI</sequence>
<dbReference type="InterPro" id="IPR004843">
    <property type="entry name" value="Calcineurin-like_PHP"/>
</dbReference>
<dbReference type="InterPro" id="IPR029052">
    <property type="entry name" value="Metallo-depent_PP-like"/>
</dbReference>
<reference evidence="3" key="1">
    <citation type="journal article" date="2018" name="Nat. Microbiol.">
        <title>Leveraging single-cell genomics to expand the fungal tree of life.</title>
        <authorList>
            <person name="Ahrendt S.R."/>
            <person name="Quandt C.A."/>
            <person name="Ciobanu D."/>
            <person name="Clum A."/>
            <person name="Salamov A."/>
            <person name="Andreopoulos B."/>
            <person name="Cheng J.F."/>
            <person name="Woyke T."/>
            <person name="Pelin A."/>
            <person name="Henrissat B."/>
            <person name="Reynolds N.K."/>
            <person name="Benny G.L."/>
            <person name="Smith M.E."/>
            <person name="James T.Y."/>
            <person name="Grigoriev I.V."/>
        </authorList>
    </citation>
    <scope>NUCLEOTIDE SEQUENCE [LARGE SCALE GENOMIC DNA]</scope>
    <source>
        <strain evidence="3">RSA 1356</strain>
    </source>
</reference>
<dbReference type="AlphaFoldDB" id="A0A4P9XH94"/>
<keyword evidence="3" id="KW-1185">Reference proteome</keyword>
<dbReference type="OrthoDB" id="5976022at2759"/>
<accession>A0A4P9XH94</accession>
<dbReference type="PANTHER" id="PTHR46546:SF4">
    <property type="entry name" value="SHEWANELLA-LIKE PROTEIN PHOSPHATASE 1"/>
    <property type="match status" value="1"/>
</dbReference>
<evidence type="ECO:0000259" key="1">
    <source>
        <dbReference type="Pfam" id="PF00149"/>
    </source>
</evidence>
<gene>
    <name evidence="2" type="ORF">THASP1DRAFT_5135</name>
</gene>
<protein>
    <submittedName>
        <fullName evidence="2">Metallo-dependent phosphatase-like protein</fullName>
    </submittedName>
</protein>
<dbReference type="SUPFAM" id="SSF56300">
    <property type="entry name" value="Metallo-dependent phosphatases"/>
    <property type="match status" value="1"/>
</dbReference>
<dbReference type="Pfam" id="PF00149">
    <property type="entry name" value="Metallophos"/>
    <property type="match status" value="1"/>
</dbReference>
<dbReference type="GO" id="GO:0016787">
    <property type="term" value="F:hydrolase activity"/>
    <property type="evidence" value="ECO:0007669"/>
    <property type="project" value="InterPro"/>
</dbReference>
<evidence type="ECO:0000313" key="3">
    <source>
        <dbReference type="Proteomes" id="UP000271241"/>
    </source>
</evidence>
<feature type="non-terminal residue" evidence="2">
    <location>
        <position position="1"/>
    </location>
</feature>
<organism evidence="2 3">
    <name type="scientific">Thamnocephalis sphaerospora</name>
    <dbReference type="NCBI Taxonomy" id="78915"/>
    <lineage>
        <taxon>Eukaryota</taxon>
        <taxon>Fungi</taxon>
        <taxon>Fungi incertae sedis</taxon>
        <taxon>Zoopagomycota</taxon>
        <taxon>Zoopagomycotina</taxon>
        <taxon>Zoopagomycetes</taxon>
        <taxon>Zoopagales</taxon>
        <taxon>Sigmoideomycetaceae</taxon>
        <taxon>Thamnocephalis</taxon>
    </lineage>
</organism>
<feature type="non-terminal residue" evidence="2">
    <location>
        <position position="252"/>
    </location>
</feature>
<dbReference type="Proteomes" id="UP000271241">
    <property type="component" value="Unassembled WGS sequence"/>
</dbReference>
<evidence type="ECO:0000313" key="2">
    <source>
        <dbReference type="EMBL" id="RKP05036.1"/>
    </source>
</evidence>
<feature type="domain" description="Calcineurin-like phosphoesterase" evidence="1">
    <location>
        <begin position="1"/>
        <end position="218"/>
    </location>
</feature>
<proteinExistence type="predicted"/>
<dbReference type="EMBL" id="KZ993302">
    <property type="protein sequence ID" value="RKP05036.1"/>
    <property type="molecule type" value="Genomic_DNA"/>
</dbReference>
<name>A0A4P9XH94_9FUNG</name>